<feature type="domain" description="ABC transporter" evidence="3">
    <location>
        <begin position="120"/>
        <end position="161"/>
    </location>
</feature>
<keyword evidence="5" id="KW-1185">Reference proteome</keyword>
<evidence type="ECO:0000313" key="5">
    <source>
        <dbReference type="Proteomes" id="UP001151760"/>
    </source>
</evidence>
<protein>
    <submittedName>
        <fullName evidence="4">ABC transporter C family member 14-like protein</fullName>
    </submittedName>
</protein>
<proteinExistence type="predicted"/>
<dbReference type="EMBL" id="BQNB010017327">
    <property type="protein sequence ID" value="GJT61896.1"/>
    <property type="molecule type" value="Genomic_DNA"/>
</dbReference>
<reference evidence="4" key="2">
    <citation type="submission" date="2022-01" db="EMBL/GenBank/DDBJ databases">
        <authorList>
            <person name="Yamashiro T."/>
            <person name="Shiraishi A."/>
            <person name="Satake H."/>
            <person name="Nakayama K."/>
        </authorList>
    </citation>
    <scope>NUCLEOTIDE SEQUENCE</scope>
</reference>
<dbReference type="InterPro" id="IPR003439">
    <property type="entry name" value="ABC_transporter-like_ATP-bd"/>
</dbReference>
<name>A0ABQ5FEN9_9ASTR</name>
<evidence type="ECO:0000256" key="1">
    <source>
        <dbReference type="ARBA" id="ARBA00022741"/>
    </source>
</evidence>
<dbReference type="Proteomes" id="UP001151760">
    <property type="component" value="Unassembled WGS sequence"/>
</dbReference>
<gene>
    <name evidence="4" type="ORF">Tco_1005429</name>
</gene>
<comment type="caution">
    <text evidence="4">The sequence shown here is derived from an EMBL/GenBank/DDBJ whole genome shotgun (WGS) entry which is preliminary data.</text>
</comment>
<dbReference type="PANTHER" id="PTHR24223:SF426">
    <property type="entry name" value="ABC-TYPE XENOBIOTIC TRANSPORTER"/>
    <property type="match status" value="1"/>
</dbReference>
<evidence type="ECO:0000256" key="2">
    <source>
        <dbReference type="ARBA" id="ARBA00022840"/>
    </source>
</evidence>
<organism evidence="4 5">
    <name type="scientific">Tanacetum coccineum</name>
    <dbReference type="NCBI Taxonomy" id="301880"/>
    <lineage>
        <taxon>Eukaryota</taxon>
        <taxon>Viridiplantae</taxon>
        <taxon>Streptophyta</taxon>
        <taxon>Embryophyta</taxon>
        <taxon>Tracheophyta</taxon>
        <taxon>Spermatophyta</taxon>
        <taxon>Magnoliopsida</taxon>
        <taxon>eudicotyledons</taxon>
        <taxon>Gunneridae</taxon>
        <taxon>Pentapetalae</taxon>
        <taxon>asterids</taxon>
        <taxon>campanulids</taxon>
        <taxon>Asterales</taxon>
        <taxon>Asteraceae</taxon>
        <taxon>Asteroideae</taxon>
        <taxon>Anthemideae</taxon>
        <taxon>Anthemidinae</taxon>
        <taxon>Tanacetum</taxon>
    </lineage>
</organism>
<dbReference type="InterPro" id="IPR027417">
    <property type="entry name" value="P-loop_NTPase"/>
</dbReference>
<accession>A0ABQ5FEN9</accession>
<dbReference type="Pfam" id="PF00005">
    <property type="entry name" value="ABC_tran"/>
    <property type="match status" value="1"/>
</dbReference>
<dbReference type="PANTHER" id="PTHR24223">
    <property type="entry name" value="ATP-BINDING CASSETTE SUB-FAMILY C"/>
    <property type="match status" value="1"/>
</dbReference>
<evidence type="ECO:0000259" key="3">
    <source>
        <dbReference type="Pfam" id="PF00005"/>
    </source>
</evidence>
<evidence type="ECO:0000313" key="4">
    <source>
        <dbReference type="EMBL" id="GJT61896.1"/>
    </source>
</evidence>
<dbReference type="Gene3D" id="3.40.50.300">
    <property type="entry name" value="P-loop containing nucleotide triphosphate hydrolases"/>
    <property type="match status" value="1"/>
</dbReference>
<dbReference type="SUPFAM" id="SSF52540">
    <property type="entry name" value="P-loop containing nucleoside triphosphate hydrolases"/>
    <property type="match status" value="1"/>
</dbReference>
<reference evidence="4" key="1">
    <citation type="journal article" date="2022" name="Int. J. Mol. Sci.">
        <title>Draft Genome of Tanacetum Coccineum: Genomic Comparison of Closely Related Tanacetum-Family Plants.</title>
        <authorList>
            <person name="Yamashiro T."/>
            <person name="Shiraishi A."/>
            <person name="Nakayama K."/>
            <person name="Satake H."/>
        </authorList>
    </citation>
    <scope>NUCLEOTIDE SEQUENCE</scope>
</reference>
<dbReference type="InterPro" id="IPR050173">
    <property type="entry name" value="ABC_transporter_C-like"/>
</dbReference>
<keyword evidence="1" id="KW-0547">Nucleotide-binding</keyword>
<sequence>MLKMSVKARTNIKETTVKRLYLFLSMMFEEYDESDEMLSRENVGLSLSYGLSLNGMLFWALFTSCFVENRMVSVERIKQFTNIPSESEWFKKDNLPPPNWPDHGSLELKDLYRPNTPLVLKGITLNIQGGQKIGVVGRTGGGKSTLIQVLLGWSNPLEEVLLLMVSTSRLSNFTIFDPDSASFLKNQSFLKARTKITSLYGKGIAEAQQAIVYG</sequence>
<keyword evidence="2" id="KW-0067">ATP-binding</keyword>